<sequence length="200" mass="21330">MKLVSFLTVICSLALVACSGTTGGGSKAIYHPDVGPFDENGDYIPELADAPVKKNFFSRRKPDPEPEVKAPEPPKPQRIARATPQPKPQVVSRPTTVTRPTTPSIPPRTVVISSTPKPVQRAVVKPAPTPVGKPAPKPAPKPKAVVMKPKKPAPVRHVVKSSDTLYSLSRKYGTTVSSIQRANGLKGNTIITGSTLLIPR</sequence>
<protein>
    <recommendedName>
        <fullName evidence="3">LysM domain-containing protein</fullName>
    </recommendedName>
</protein>
<dbReference type="RefSeq" id="WP_189569215.1">
    <property type="nucleotide sequence ID" value="NZ_BMXI01000005.1"/>
</dbReference>
<evidence type="ECO:0000313" key="5">
    <source>
        <dbReference type="Proteomes" id="UP000644507"/>
    </source>
</evidence>
<dbReference type="InterPro" id="IPR036779">
    <property type="entry name" value="LysM_dom_sf"/>
</dbReference>
<feature type="region of interest" description="Disordered" evidence="1">
    <location>
        <begin position="54"/>
        <end position="157"/>
    </location>
</feature>
<keyword evidence="5" id="KW-1185">Reference proteome</keyword>
<accession>A0A918TJ92</accession>
<dbReference type="Proteomes" id="UP000644507">
    <property type="component" value="Unassembled WGS sequence"/>
</dbReference>
<dbReference type="PROSITE" id="PS51257">
    <property type="entry name" value="PROKAR_LIPOPROTEIN"/>
    <property type="match status" value="1"/>
</dbReference>
<feature type="compositionally biased region" description="Basic and acidic residues" evidence="1">
    <location>
        <begin position="60"/>
        <end position="72"/>
    </location>
</feature>
<dbReference type="PANTHER" id="PTHR33734:SF22">
    <property type="entry name" value="MEMBRANE-BOUND LYTIC MUREIN TRANSGLYCOSYLASE D"/>
    <property type="match status" value="1"/>
</dbReference>
<dbReference type="AlphaFoldDB" id="A0A918TJ92"/>
<reference evidence="4" key="1">
    <citation type="journal article" date="2014" name="Int. J. Syst. Evol. Microbiol.">
        <title>Complete genome sequence of Corynebacterium casei LMG S-19264T (=DSM 44701T), isolated from a smear-ripened cheese.</title>
        <authorList>
            <consortium name="US DOE Joint Genome Institute (JGI-PGF)"/>
            <person name="Walter F."/>
            <person name="Albersmeier A."/>
            <person name="Kalinowski J."/>
            <person name="Ruckert C."/>
        </authorList>
    </citation>
    <scope>NUCLEOTIDE SEQUENCE</scope>
    <source>
        <strain evidence="4">KCTC 12988</strain>
    </source>
</reference>
<evidence type="ECO:0000256" key="2">
    <source>
        <dbReference type="SAM" id="SignalP"/>
    </source>
</evidence>
<feature type="chain" id="PRO_5036811675" description="LysM domain-containing protein" evidence="2">
    <location>
        <begin position="18"/>
        <end position="200"/>
    </location>
</feature>
<dbReference type="SUPFAM" id="SSF54106">
    <property type="entry name" value="LysM domain"/>
    <property type="match status" value="1"/>
</dbReference>
<dbReference type="PANTHER" id="PTHR33734">
    <property type="entry name" value="LYSM DOMAIN-CONTAINING GPI-ANCHORED PROTEIN 2"/>
    <property type="match status" value="1"/>
</dbReference>
<evidence type="ECO:0000259" key="3">
    <source>
        <dbReference type="PROSITE" id="PS51782"/>
    </source>
</evidence>
<dbReference type="Pfam" id="PF01476">
    <property type="entry name" value="LysM"/>
    <property type="match status" value="1"/>
</dbReference>
<feature type="compositionally biased region" description="Low complexity" evidence="1">
    <location>
        <begin position="90"/>
        <end position="112"/>
    </location>
</feature>
<evidence type="ECO:0000256" key="1">
    <source>
        <dbReference type="SAM" id="MobiDB-lite"/>
    </source>
</evidence>
<feature type="signal peptide" evidence="2">
    <location>
        <begin position="1"/>
        <end position="17"/>
    </location>
</feature>
<name>A0A918TJ92_9BACT</name>
<dbReference type="PROSITE" id="PS51782">
    <property type="entry name" value="LYSM"/>
    <property type="match status" value="1"/>
</dbReference>
<comment type="caution">
    <text evidence="4">The sequence shown here is derived from an EMBL/GenBank/DDBJ whole genome shotgun (WGS) entry which is preliminary data.</text>
</comment>
<proteinExistence type="predicted"/>
<dbReference type="SMART" id="SM00257">
    <property type="entry name" value="LysM"/>
    <property type="match status" value="1"/>
</dbReference>
<dbReference type="CDD" id="cd00118">
    <property type="entry name" value="LysM"/>
    <property type="match status" value="1"/>
</dbReference>
<reference evidence="4" key="2">
    <citation type="submission" date="2020-09" db="EMBL/GenBank/DDBJ databases">
        <authorList>
            <person name="Sun Q."/>
            <person name="Kim S."/>
        </authorList>
    </citation>
    <scope>NUCLEOTIDE SEQUENCE</scope>
    <source>
        <strain evidence="4">KCTC 12988</strain>
    </source>
</reference>
<keyword evidence="2" id="KW-0732">Signal</keyword>
<feature type="compositionally biased region" description="Pro residues" evidence="1">
    <location>
        <begin position="127"/>
        <end position="141"/>
    </location>
</feature>
<dbReference type="EMBL" id="BMXI01000005">
    <property type="protein sequence ID" value="GHC50144.1"/>
    <property type="molecule type" value="Genomic_DNA"/>
</dbReference>
<organism evidence="4 5">
    <name type="scientific">Roseibacillus persicicus</name>
    <dbReference type="NCBI Taxonomy" id="454148"/>
    <lineage>
        <taxon>Bacteria</taxon>
        <taxon>Pseudomonadati</taxon>
        <taxon>Verrucomicrobiota</taxon>
        <taxon>Verrucomicrobiia</taxon>
        <taxon>Verrucomicrobiales</taxon>
        <taxon>Verrucomicrobiaceae</taxon>
        <taxon>Roseibacillus</taxon>
    </lineage>
</organism>
<evidence type="ECO:0000313" key="4">
    <source>
        <dbReference type="EMBL" id="GHC50144.1"/>
    </source>
</evidence>
<feature type="domain" description="LysM" evidence="3">
    <location>
        <begin position="155"/>
        <end position="198"/>
    </location>
</feature>
<dbReference type="Gene3D" id="3.10.350.10">
    <property type="entry name" value="LysM domain"/>
    <property type="match status" value="1"/>
</dbReference>
<feature type="compositionally biased region" description="Basic residues" evidence="1">
    <location>
        <begin position="148"/>
        <end position="157"/>
    </location>
</feature>
<dbReference type="InterPro" id="IPR018392">
    <property type="entry name" value="LysM"/>
</dbReference>
<gene>
    <name evidence="4" type="ORF">GCM10007100_15270</name>
</gene>